<keyword evidence="1" id="KW-0496">Mitochondrion</keyword>
<comment type="similarity">
    <text evidence="1">Belongs to the TIM50 family.</text>
</comment>
<evidence type="ECO:0000313" key="5">
    <source>
        <dbReference type="Proteomes" id="UP000324241"/>
    </source>
</evidence>
<dbReference type="Gene3D" id="3.40.50.1000">
    <property type="entry name" value="HAD superfamily/HAD-like"/>
    <property type="match status" value="1"/>
</dbReference>
<gene>
    <name evidence="4" type="ORF">ATNIH1004_010012</name>
</gene>
<dbReference type="Pfam" id="PF03031">
    <property type="entry name" value="NIF"/>
    <property type="match status" value="1"/>
</dbReference>
<evidence type="ECO:0000313" key="4">
    <source>
        <dbReference type="EMBL" id="KAA8643245.1"/>
    </source>
</evidence>
<keyword evidence="1" id="KW-0809">Transit peptide</keyword>
<keyword evidence="1" id="KW-0653">Protein transport</keyword>
<dbReference type="AlphaFoldDB" id="A0A5M9M876"/>
<keyword evidence="1" id="KW-0813">Transport</keyword>
<dbReference type="OrthoDB" id="1711508at2759"/>
<keyword evidence="1" id="KW-0811">Translocation</keyword>
<feature type="region of interest" description="Disordered" evidence="2">
    <location>
        <begin position="111"/>
        <end position="141"/>
    </location>
</feature>
<name>A0A5M9M876_9EURO</name>
<sequence>MPMLPAFPGASDVWNGPGFQLQPLSSSEQQHQYQALFNPPSWNDSNNSMTSMPLLPPTFMMNLAMQNPEMAKSMFNGFPFFPFDPMAFTTDGSAGGIPGMPVMQSIEGLTEGQKQNLAQRPPSASQEYLAQSSRPPVETHSSQPLLVILDLNGTLIYRKHRRLPPTFTRRAGLENFLDTLLRNYKVMIWSSSQPETVKAICEKLFPGEKRKALVAEWGRDKFGLTTDQYRAKIQVYKTLQTVWADEQIQASYPISGNKSQWDQTNTILIDDSKLKAVSEPYNILEVPEFITDAPEDDSVFPKTLRVLEILAQHGDISATLRRWTSKLSGKKSILDFPFRGNSIGIKPRTSQSPPSFQTQQQHQGPPSGPTAIAQARKDRRRLRKQERKARQKERKSQINEEEKASQRANSQTTFIADPSSAPAATPLTTAATTPKDGTAVLTGYGRSPSPATSTESENFLLDRLEESLNV</sequence>
<comment type="function">
    <text evidence="1">Essential component of the TIM23 complex, a complex that mediates the translocation of transit peptide-containing proteins across the mitochondrial inner membrane.</text>
</comment>
<evidence type="ECO:0000259" key="3">
    <source>
        <dbReference type="PROSITE" id="PS50969"/>
    </source>
</evidence>
<organism evidence="4 5">
    <name type="scientific">Aspergillus tanneri</name>
    <dbReference type="NCBI Taxonomy" id="1220188"/>
    <lineage>
        <taxon>Eukaryota</taxon>
        <taxon>Fungi</taxon>
        <taxon>Dikarya</taxon>
        <taxon>Ascomycota</taxon>
        <taxon>Pezizomycotina</taxon>
        <taxon>Eurotiomycetes</taxon>
        <taxon>Eurotiomycetidae</taxon>
        <taxon>Eurotiales</taxon>
        <taxon>Aspergillaceae</taxon>
        <taxon>Aspergillus</taxon>
        <taxon>Aspergillus subgen. Circumdati</taxon>
    </lineage>
</organism>
<proteinExistence type="inferred from homology"/>
<protein>
    <recommendedName>
        <fullName evidence="1">Mitochondrial import inner membrane translocase subunit TIM50</fullName>
    </recommendedName>
</protein>
<dbReference type="InterPro" id="IPR004274">
    <property type="entry name" value="FCP1_dom"/>
</dbReference>
<feature type="region of interest" description="Disordered" evidence="2">
    <location>
        <begin position="338"/>
        <end position="470"/>
    </location>
</feature>
<feature type="compositionally biased region" description="Basic residues" evidence="2">
    <location>
        <begin position="377"/>
        <end position="393"/>
    </location>
</feature>
<dbReference type="PROSITE" id="PS50969">
    <property type="entry name" value="FCP1"/>
    <property type="match status" value="1"/>
</dbReference>
<feature type="compositionally biased region" description="Polar residues" evidence="2">
    <location>
        <begin position="112"/>
        <end position="141"/>
    </location>
</feature>
<dbReference type="SMART" id="SM00577">
    <property type="entry name" value="CPDc"/>
    <property type="match status" value="1"/>
</dbReference>
<comment type="subcellular location">
    <subcellularLocation>
        <location evidence="1">Mitochondrion inner membrane</location>
        <topology evidence="1">Single-pass membrane protein</topology>
    </subcellularLocation>
</comment>
<dbReference type="Proteomes" id="UP000324241">
    <property type="component" value="Unassembled WGS sequence"/>
</dbReference>
<dbReference type="GeneID" id="54332714"/>
<evidence type="ECO:0000256" key="2">
    <source>
        <dbReference type="SAM" id="MobiDB-lite"/>
    </source>
</evidence>
<dbReference type="VEuPathDB" id="FungiDB:EYZ11_008501"/>
<reference evidence="4 5" key="1">
    <citation type="submission" date="2019-08" db="EMBL/GenBank/DDBJ databases">
        <title>The genome sequence of a newly discovered highly antifungal drug resistant Aspergillus species, Aspergillus tanneri NIH 1004.</title>
        <authorList>
            <person name="Mounaud S."/>
            <person name="Singh I."/>
            <person name="Joardar V."/>
            <person name="Pakala S."/>
            <person name="Pakala S."/>
            <person name="Venepally P."/>
            <person name="Chung J.K."/>
            <person name="Losada L."/>
            <person name="Nierman W.C."/>
        </authorList>
    </citation>
    <scope>NUCLEOTIDE SEQUENCE [LARGE SCALE GENOMIC DNA]</scope>
    <source>
        <strain evidence="4 5">NIH1004</strain>
    </source>
</reference>
<dbReference type="InterPro" id="IPR023214">
    <property type="entry name" value="HAD_sf"/>
</dbReference>
<dbReference type="PANTHER" id="PTHR12210">
    <property type="entry name" value="DULLARD PROTEIN PHOSPHATASE"/>
    <property type="match status" value="1"/>
</dbReference>
<dbReference type="GO" id="GO:0005744">
    <property type="term" value="C:TIM23 mitochondrial import inner membrane translocase complex"/>
    <property type="evidence" value="ECO:0007669"/>
    <property type="project" value="UniProtKB-UniRule"/>
</dbReference>
<dbReference type="InterPro" id="IPR036412">
    <property type="entry name" value="HAD-like_sf"/>
</dbReference>
<accession>A0A5M9M876</accession>
<comment type="subunit">
    <text evidence="1">Component of the TIM23 complex.</text>
</comment>
<feature type="compositionally biased region" description="Low complexity" evidence="2">
    <location>
        <begin position="347"/>
        <end position="374"/>
    </location>
</feature>
<dbReference type="InterPro" id="IPR050365">
    <property type="entry name" value="TIM50"/>
</dbReference>
<comment type="caution">
    <text evidence="4">The sequence shown here is derived from an EMBL/GenBank/DDBJ whole genome shotgun (WGS) entry which is preliminary data.</text>
</comment>
<feature type="domain" description="FCP1 homology" evidence="3">
    <location>
        <begin position="140"/>
        <end position="310"/>
    </location>
</feature>
<feature type="compositionally biased region" description="Basic and acidic residues" evidence="2">
    <location>
        <begin position="394"/>
        <end position="405"/>
    </location>
</feature>
<feature type="compositionally biased region" description="Basic and acidic residues" evidence="2">
    <location>
        <begin position="460"/>
        <end position="470"/>
    </location>
</feature>
<evidence type="ECO:0000256" key="1">
    <source>
        <dbReference type="RuleBase" id="RU365079"/>
    </source>
</evidence>
<feature type="compositionally biased region" description="Low complexity" evidence="2">
    <location>
        <begin position="421"/>
        <end position="434"/>
    </location>
</feature>
<dbReference type="RefSeq" id="XP_033422607.1">
    <property type="nucleotide sequence ID" value="XM_033574589.1"/>
</dbReference>
<dbReference type="EMBL" id="QUQM01000005">
    <property type="protein sequence ID" value="KAA8643245.1"/>
    <property type="molecule type" value="Genomic_DNA"/>
</dbReference>
<dbReference type="FunFam" id="3.40.50.1000:FF:000228">
    <property type="entry name" value="NIF domain protein"/>
    <property type="match status" value="1"/>
</dbReference>
<dbReference type="SUPFAM" id="SSF56784">
    <property type="entry name" value="HAD-like"/>
    <property type="match status" value="1"/>
</dbReference>
<dbReference type="GO" id="GO:0015031">
    <property type="term" value="P:protein transport"/>
    <property type="evidence" value="ECO:0007669"/>
    <property type="project" value="UniProtKB-KW"/>
</dbReference>